<evidence type="ECO:0000256" key="7">
    <source>
        <dbReference type="ARBA" id="ARBA00022679"/>
    </source>
</evidence>
<dbReference type="Proteomes" id="UP000051086">
    <property type="component" value="Unassembled WGS sequence"/>
</dbReference>
<keyword evidence="14 20" id="KW-0449">Lipoprotein</keyword>
<gene>
    <name evidence="22" type="primary">apbE</name>
    <name evidence="21" type="ORF">TL5118_02835</name>
    <name evidence="22" type="ORF">TL5120_01194</name>
</gene>
<keyword evidence="5 20" id="KW-0997">Cell inner membrane</keyword>
<dbReference type="EMBL" id="CYSB01000036">
    <property type="protein sequence ID" value="CUH68876.1"/>
    <property type="molecule type" value="Genomic_DNA"/>
</dbReference>
<evidence type="ECO:0000256" key="11">
    <source>
        <dbReference type="ARBA" id="ARBA00022842"/>
    </source>
</evidence>
<dbReference type="GO" id="GO:0016740">
    <property type="term" value="F:transferase activity"/>
    <property type="evidence" value="ECO:0007669"/>
    <property type="project" value="UniProtKB-UniRule"/>
</dbReference>
<evidence type="ECO:0000313" key="24">
    <source>
        <dbReference type="Proteomes" id="UP000051887"/>
    </source>
</evidence>
<dbReference type="EMBL" id="CYSC01000020">
    <property type="protein sequence ID" value="CUH71408.1"/>
    <property type="molecule type" value="Genomic_DNA"/>
</dbReference>
<evidence type="ECO:0000256" key="5">
    <source>
        <dbReference type="ARBA" id="ARBA00022519"/>
    </source>
</evidence>
<evidence type="ECO:0000256" key="6">
    <source>
        <dbReference type="ARBA" id="ARBA00022630"/>
    </source>
</evidence>
<comment type="similarity">
    <text evidence="1 18 20">Belongs to the ApbE family.</text>
</comment>
<dbReference type="InterPro" id="IPR003374">
    <property type="entry name" value="ApbE-like_sf"/>
</dbReference>
<comment type="cofactor">
    <cofactor evidence="19">
        <name>Mg(2+)</name>
        <dbReference type="ChEBI" id="CHEBI:18420"/>
    </cofactor>
    <cofactor evidence="19">
        <name>Mn(2+)</name>
        <dbReference type="ChEBI" id="CHEBI:29035"/>
    </cofactor>
    <text evidence="19">Magnesium. Can also use manganese.</text>
</comment>
<dbReference type="Gene3D" id="3.10.520.10">
    <property type="entry name" value="ApbE-like domains"/>
    <property type="match status" value="1"/>
</dbReference>
<dbReference type="InterPro" id="IPR024932">
    <property type="entry name" value="ApbE"/>
</dbReference>
<keyword evidence="9" id="KW-0732">Signal</keyword>
<evidence type="ECO:0000256" key="17">
    <source>
        <dbReference type="ARBA" id="ARBA00060485"/>
    </source>
</evidence>
<evidence type="ECO:0000256" key="20">
    <source>
        <dbReference type="RuleBase" id="RU363002"/>
    </source>
</evidence>
<dbReference type="RefSeq" id="WP_058242723.1">
    <property type="nucleotide sequence ID" value="NZ_CYSB01000036.1"/>
</dbReference>
<keyword evidence="10 18" id="KW-0274">FAD</keyword>
<dbReference type="PROSITE" id="PS51257">
    <property type="entry name" value="PROKAR_LIPOPROTEIN"/>
    <property type="match status" value="1"/>
</dbReference>
<dbReference type="Proteomes" id="UP000051887">
    <property type="component" value="Unassembled WGS sequence"/>
</dbReference>
<evidence type="ECO:0000256" key="2">
    <source>
        <dbReference type="ARBA" id="ARBA00011955"/>
    </source>
</evidence>
<evidence type="ECO:0000313" key="23">
    <source>
        <dbReference type="Proteomes" id="UP000051086"/>
    </source>
</evidence>
<keyword evidence="23" id="KW-1185">Reference proteome</keyword>
<protein>
    <recommendedName>
        <fullName evidence="3 18">FAD:protein FMN transferase</fullName>
        <ecNumber evidence="2 18">2.7.1.180</ecNumber>
    </recommendedName>
    <alternativeName>
        <fullName evidence="15 18">Flavin transferase</fullName>
    </alternativeName>
</protein>
<keyword evidence="7 18" id="KW-0808">Transferase</keyword>
<evidence type="ECO:0000256" key="12">
    <source>
        <dbReference type="ARBA" id="ARBA00023136"/>
    </source>
</evidence>
<dbReference type="FunFam" id="3.10.520.10:FF:000001">
    <property type="entry name" value="FAD:protein FMN transferase"/>
    <property type="match status" value="1"/>
</dbReference>
<dbReference type="Pfam" id="PF02424">
    <property type="entry name" value="ApbE"/>
    <property type="match status" value="1"/>
</dbReference>
<organism evidence="22 24">
    <name type="scientific">Thalassovita autumnalis</name>
    <dbReference type="NCBI Taxonomy" id="2072972"/>
    <lineage>
        <taxon>Bacteria</taxon>
        <taxon>Pseudomonadati</taxon>
        <taxon>Pseudomonadota</taxon>
        <taxon>Alphaproteobacteria</taxon>
        <taxon>Rhodobacterales</taxon>
        <taxon>Roseobacteraceae</taxon>
        <taxon>Thalassovita</taxon>
    </lineage>
</organism>
<evidence type="ECO:0000256" key="9">
    <source>
        <dbReference type="ARBA" id="ARBA00022729"/>
    </source>
</evidence>
<evidence type="ECO:0000256" key="10">
    <source>
        <dbReference type="ARBA" id="ARBA00022827"/>
    </source>
</evidence>
<evidence type="ECO:0000256" key="1">
    <source>
        <dbReference type="ARBA" id="ARBA00008282"/>
    </source>
</evidence>
<dbReference type="GO" id="GO:0046872">
    <property type="term" value="F:metal ion binding"/>
    <property type="evidence" value="ECO:0007669"/>
    <property type="project" value="UniProtKB-UniRule"/>
</dbReference>
<evidence type="ECO:0000256" key="3">
    <source>
        <dbReference type="ARBA" id="ARBA00016337"/>
    </source>
</evidence>
<proteinExistence type="inferred from homology"/>
<evidence type="ECO:0000256" key="13">
    <source>
        <dbReference type="ARBA" id="ARBA00023139"/>
    </source>
</evidence>
<dbReference type="PIRSF" id="PIRSF006268">
    <property type="entry name" value="ApbE"/>
    <property type="match status" value="1"/>
</dbReference>
<evidence type="ECO:0000256" key="16">
    <source>
        <dbReference type="ARBA" id="ARBA00048540"/>
    </source>
</evidence>
<evidence type="ECO:0000256" key="19">
    <source>
        <dbReference type="PIRSR" id="PIRSR006268-2"/>
    </source>
</evidence>
<keyword evidence="8 18" id="KW-0479">Metal-binding</keyword>
<feature type="binding site" evidence="19">
    <location>
        <position position="291"/>
    </location>
    <ligand>
        <name>Mg(2+)</name>
        <dbReference type="ChEBI" id="CHEBI:18420"/>
    </ligand>
</feature>
<evidence type="ECO:0000256" key="15">
    <source>
        <dbReference type="ARBA" id="ARBA00031306"/>
    </source>
</evidence>
<feature type="binding site" evidence="19">
    <location>
        <position position="295"/>
    </location>
    <ligand>
        <name>Mg(2+)</name>
        <dbReference type="ChEBI" id="CHEBI:18420"/>
    </ligand>
</feature>
<dbReference type="EC" id="2.7.1.180" evidence="2 18"/>
<keyword evidence="11 18" id="KW-0460">Magnesium</keyword>
<evidence type="ECO:0000313" key="21">
    <source>
        <dbReference type="EMBL" id="CUH68876.1"/>
    </source>
</evidence>
<comment type="function">
    <text evidence="20">Flavin transferase that catalyzes the transfer of the FMN moiety of FAD and its covalent binding to the hydroxyl group of a threonine residue in a target flavoprotein.</text>
</comment>
<comment type="subcellular location">
    <subcellularLocation>
        <location evidence="17 20">Cell inner membrane</location>
        <topology evidence="17 20">Lipid-anchor</topology>
        <orientation evidence="17 20">Periplasmic side</orientation>
    </subcellularLocation>
</comment>
<dbReference type="GO" id="GO:0005886">
    <property type="term" value="C:plasma membrane"/>
    <property type="evidence" value="ECO:0007669"/>
    <property type="project" value="UniProtKB-SubCell"/>
</dbReference>
<reference evidence="21 23" key="1">
    <citation type="submission" date="2015-09" db="EMBL/GenBank/DDBJ databases">
        <authorList>
            <person name="Rodrigo-Torres L."/>
            <person name="Arahal D.R."/>
        </authorList>
    </citation>
    <scope>NUCLEOTIDE SEQUENCE [LARGE SCALE GENOMIC DNA]</scope>
    <source>
        <strain evidence="21 23">CECT 5118</strain>
    </source>
</reference>
<name>A0A0P1FL55_9RHOB</name>
<evidence type="ECO:0000256" key="4">
    <source>
        <dbReference type="ARBA" id="ARBA00022475"/>
    </source>
</evidence>
<feature type="binding site" evidence="19">
    <location>
        <position position="177"/>
    </location>
    <ligand>
        <name>Mg(2+)</name>
        <dbReference type="ChEBI" id="CHEBI:18420"/>
    </ligand>
</feature>
<accession>A0A0P1FL55</accession>
<comment type="catalytic activity">
    <reaction evidence="16 18 20">
        <text>L-threonyl-[protein] + FAD = FMN-L-threonyl-[protein] + AMP + H(+)</text>
        <dbReference type="Rhea" id="RHEA:36847"/>
        <dbReference type="Rhea" id="RHEA-COMP:11060"/>
        <dbReference type="Rhea" id="RHEA-COMP:11061"/>
        <dbReference type="ChEBI" id="CHEBI:15378"/>
        <dbReference type="ChEBI" id="CHEBI:30013"/>
        <dbReference type="ChEBI" id="CHEBI:57692"/>
        <dbReference type="ChEBI" id="CHEBI:74257"/>
        <dbReference type="ChEBI" id="CHEBI:456215"/>
        <dbReference type="EC" id="2.7.1.180"/>
    </reaction>
</comment>
<evidence type="ECO:0000313" key="22">
    <source>
        <dbReference type="EMBL" id="CUH71408.1"/>
    </source>
</evidence>
<evidence type="ECO:0000256" key="14">
    <source>
        <dbReference type="ARBA" id="ARBA00023288"/>
    </source>
</evidence>
<dbReference type="PANTHER" id="PTHR30040">
    <property type="entry name" value="THIAMINE BIOSYNTHESIS LIPOPROTEIN APBE"/>
    <property type="match status" value="1"/>
</dbReference>
<dbReference type="SUPFAM" id="SSF143631">
    <property type="entry name" value="ApbE-like"/>
    <property type="match status" value="1"/>
</dbReference>
<reference evidence="22 24" key="2">
    <citation type="submission" date="2015-09" db="EMBL/GenBank/DDBJ databases">
        <authorList>
            <consortium name="Swine Surveillance"/>
        </authorList>
    </citation>
    <scope>NUCLEOTIDE SEQUENCE [LARGE SCALE GENOMIC DNA]</scope>
    <source>
        <strain evidence="22 24">5120</strain>
    </source>
</reference>
<sequence length="339" mass="35855">MTQSIKFSRRTVLWLPLALAACQSRSRVIELSGVTMGTTYKITAVDHKNAVTEAQAQDAVNMAFARVNTLMSNWDSGSEVSRLNASNSTAPMTVSAELAEVLNAAQDINALSDGQFDVTLGPLIDLWGFGANGATNAAPAEAEITRIAAATGQKNVLEIRGNQVAKRNADATVYLSAIGKGFGVDAAGKALAALGLQDYMVEVGGDIVTAGKNPDGMDWRIGVETPLAASPALQQVVGLSNMGLATSGDYRNYFEQDGKRFSHILDAKTGRPVTHRTTSATVLAENAMLADAWATAMLVLGKDRGMEIAKEQNLAVLFIERGTNDFVTTASPRFDALQA</sequence>
<dbReference type="AlphaFoldDB" id="A0A0P1FL55"/>
<keyword evidence="13" id="KW-0564">Palmitate</keyword>
<evidence type="ECO:0000256" key="8">
    <source>
        <dbReference type="ARBA" id="ARBA00022723"/>
    </source>
</evidence>
<dbReference type="PANTHER" id="PTHR30040:SF2">
    <property type="entry name" value="FAD:PROTEIN FMN TRANSFERASE"/>
    <property type="match status" value="1"/>
</dbReference>
<keyword evidence="12" id="KW-0472">Membrane</keyword>
<evidence type="ECO:0000256" key="18">
    <source>
        <dbReference type="PIRNR" id="PIRNR006268"/>
    </source>
</evidence>
<keyword evidence="4" id="KW-1003">Cell membrane</keyword>
<keyword evidence="6 18" id="KW-0285">Flavoprotein</keyword>